<dbReference type="EnsemblBacteria" id="CAD72699">
    <property type="protein sequence ID" value="CAD72699"/>
    <property type="gene ID" value="RB2534"/>
</dbReference>
<sequence>MGWLWLGIAVTPLSLRYGLRCCSVVLHRDWVWVHCWAGGYGLGAAGGCRNSAIASVRPTVARWSFVEVMASRFVVSWGAGELIRVARRRRPVWEGLVRCR</sequence>
<organism evidence="1 2">
    <name type="scientific">Rhodopirellula baltica (strain DSM 10527 / NCIMB 13988 / SH1)</name>
    <dbReference type="NCBI Taxonomy" id="243090"/>
    <lineage>
        <taxon>Bacteria</taxon>
        <taxon>Pseudomonadati</taxon>
        <taxon>Planctomycetota</taxon>
        <taxon>Planctomycetia</taxon>
        <taxon>Pirellulales</taxon>
        <taxon>Pirellulaceae</taxon>
        <taxon>Rhodopirellula</taxon>
    </lineage>
</organism>
<evidence type="ECO:0000313" key="1">
    <source>
        <dbReference type="EMBL" id="CAD72699.1"/>
    </source>
</evidence>
<accession>Q7UVM3</accession>
<evidence type="ECO:0000313" key="2">
    <source>
        <dbReference type="Proteomes" id="UP000001025"/>
    </source>
</evidence>
<dbReference type="AlphaFoldDB" id="Q7UVM3"/>
<dbReference type="EMBL" id="BX294137">
    <property type="protein sequence ID" value="CAD72699.1"/>
    <property type="molecule type" value="Genomic_DNA"/>
</dbReference>
<proteinExistence type="predicted"/>
<dbReference type="KEGG" id="rba:RB2534"/>
<name>Q7UVM3_RHOBA</name>
<dbReference type="Proteomes" id="UP000001025">
    <property type="component" value="Chromosome"/>
</dbReference>
<gene>
    <name evidence="1" type="ordered locus">RB2534</name>
</gene>
<protein>
    <submittedName>
        <fullName evidence="1">Uncharacterized protein</fullName>
    </submittedName>
</protein>
<dbReference type="InParanoid" id="Q7UVM3"/>
<keyword evidence="2" id="KW-1185">Reference proteome</keyword>
<reference evidence="1 2" key="1">
    <citation type="journal article" date="2003" name="Proc. Natl. Acad. Sci. U.S.A.">
        <title>Complete genome sequence of the marine planctomycete Pirellula sp. strain 1.</title>
        <authorList>
            <person name="Gloeckner F.O."/>
            <person name="Kube M."/>
            <person name="Bauer M."/>
            <person name="Teeling H."/>
            <person name="Lombardot T."/>
            <person name="Ludwig W."/>
            <person name="Gade D."/>
            <person name="Beck A."/>
            <person name="Borzym K."/>
            <person name="Heitmann K."/>
            <person name="Rabus R."/>
            <person name="Schlesner H."/>
            <person name="Amann R."/>
            <person name="Reinhardt R."/>
        </authorList>
    </citation>
    <scope>NUCLEOTIDE SEQUENCE [LARGE SCALE GENOMIC DNA]</scope>
    <source>
        <strain evidence="2">DSM 10527 / NCIMB 13988 / SH1</strain>
    </source>
</reference>
<dbReference type="STRING" id="243090.RB2534"/>
<dbReference type="HOGENOM" id="CLU_2303795_0_0_0"/>